<reference evidence="2" key="1">
    <citation type="submission" date="2019-02" db="EMBL/GenBank/DDBJ databases">
        <title>Draft genome sequence of Enterococcus sp. Gos25-1.</title>
        <authorList>
            <person name="Tanaka N."/>
            <person name="Shiwa Y."/>
            <person name="Fujita N."/>
        </authorList>
    </citation>
    <scope>NUCLEOTIDE SEQUENCE [LARGE SCALE GENOMIC DNA]</scope>
    <source>
        <strain evidence="2">Gos25-1</strain>
    </source>
</reference>
<dbReference type="RefSeq" id="WP_146623610.1">
    <property type="nucleotide sequence ID" value="NZ_BJCC01000028.1"/>
</dbReference>
<evidence type="ECO:0008006" key="3">
    <source>
        <dbReference type="Google" id="ProtNLM"/>
    </source>
</evidence>
<gene>
    <name evidence="1" type="ORF">NRIC_31050</name>
</gene>
<accession>A0A4P5PEU5</accession>
<comment type="caution">
    <text evidence="1">The sequence shown here is derived from an EMBL/GenBank/DDBJ whole genome shotgun (WGS) entry which is preliminary data.</text>
</comment>
<dbReference type="EMBL" id="BJCC01000028">
    <property type="protein sequence ID" value="GCF95214.1"/>
    <property type="molecule type" value="Genomic_DNA"/>
</dbReference>
<protein>
    <recommendedName>
        <fullName evidence="3">Alpha-ribazole-5-phosphate synthase</fullName>
    </recommendedName>
</protein>
<keyword evidence="2" id="KW-1185">Reference proteome</keyword>
<name>A0A4P5PEU5_9ENTE</name>
<evidence type="ECO:0000313" key="2">
    <source>
        <dbReference type="Proteomes" id="UP000290567"/>
    </source>
</evidence>
<dbReference type="OrthoDB" id="9805740at2"/>
<dbReference type="AlphaFoldDB" id="A0A4P5PEU5"/>
<evidence type="ECO:0000313" key="1">
    <source>
        <dbReference type="EMBL" id="GCF95214.1"/>
    </source>
</evidence>
<dbReference type="Proteomes" id="UP000290567">
    <property type="component" value="Unassembled WGS sequence"/>
</dbReference>
<organism evidence="1 2">
    <name type="scientific">Enterococcus florum</name>
    <dbReference type="NCBI Taxonomy" id="2480627"/>
    <lineage>
        <taxon>Bacteria</taxon>
        <taxon>Bacillati</taxon>
        <taxon>Bacillota</taxon>
        <taxon>Bacilli</taxon>
        <taxon>Lactobacillales</taxon>
        <taxon>Enterococcaceae</taxon>
        <taxon>Enterococcus</taxon>
    </lineage>
</organism>
<sequence>MKLVQTYRDLSILPISMEKNLVIACDSSAGIGEKPLDFVAVDPAITAAFCLRVPLMELLCFGAEPICVIDLVGNEYQPTGDHMLKGIKKELIKAELEHLPINGSTEENMPTKTTSIGITVIGQKGAAQRIAKLEEESILFQLGKPYVGEAVVEKLEQIFSYSIIRSLRKEKGVVDLLPVGSKGIRYEANLMTEGTDYHVHFDQEEELDRSAGPATVVLAAVRKTDQKAISQKYPELKKIGTFVRR</sequence>
<proteinExistence type="predicted"/>